<evidence type="ECO:0000256" key="5">
    <source>
        <dbReference type="RuleBase" id="RU000461"/>
    </source>
</evidence>
<keyword evidence="5" id="KW-0503">Monooxygenase</keyword>
<dbReference type="InterPro" id="IPR050121">
    <property type="entry name" value="Cytochrome_P450_monoxygenase"/>
</dbReference>
<evidence type="ECO:0000313" key="7">
    <source>
        <dbReference type="Proteomes" id="UP000756346"/>
    </source>
</evidence>
<dbReference type="InterPro" id="IPR017972">
    <property type="entry name" value="Cyt_P450_CS"/>
</dbReference>
<dbReference type="GO" id="GO:0020037">
    <property type="term" value="F:heme binding"/>
    <property type="evidence" value="ECO:0007669"/>
    <property type="project" value="InterPro"/>
</dbReference>
<name>A0A9P9BTZ7_9PEZI</name>
<keyword evidence="2 5" id="KW-0349">Heme</keyword>
<dbReference type="GO" id="GO:0005506">
    <property type="term" value="F:iron ion binding"/>
    <property type="evidence" value="ECO:0007669"/>
    <property type="project" value="InterPro"/>
</dbReference>
<keyword evidence="4 5" id="KW-0408">Iron</keyword>
<keyword evidence="5" id="KW-0560">Oxidoreductase</keyword>
<protein>
    <submittedName>
        <fullName evidence="6">Cytochrome P450</fullName>
    </submittedName>
</protein>
<dbReference type="GeneID" id="70187571"/>
<comment type="cofactor">
    <cofactor evidence="1">
        <name>heme</name>
        <dbReference type="ChEBI" id="CHEBI:30413"/>
    </cofactor>
</comment>
<sequence length="108" mass="11944">MSAYAVHRDKEIWGENAHEFDPARWLGGDGKSLDKWLVSFSKGARQCLGVNLAHAELTIALALLTSRFDFTLDGTLTNKDQELLDAFVYGFGNSGPRFEVSVLKPRAS</sequence>
<dbReference type="PANTHER" id="PTHR24305:SF234">
    <property type="entry name" value="CYTOCHROME P450"/>
    <property type="match status" value="1"/>
</dbReference>
<dbReference type="GO" id="GO:0016705">
    <property type="term" value="F:oxidoreductase activity, acting on paired donors, with incorporation or reduction of molecular oxygen"/>
    <property type="evidence" value="ECO:0007669"/>
    <property type="project" value="InterPro"/>
</dbReference>
<reference evidence="6" key="1">
    <citation type="journal article" date="2021" name="Nat. Commun.">
        <title>Genetic determinants of endophytism in the Arabidopsis root mycobiome.</title>
        <authorList>
            <person name="Mesny F."/>
            <person name="Miyauchi S."/>
            <person name="Thiergart T."/>
            <person name="Pickel B."/>
            <person name="Atanasova L."/>
            <person name="Karlsson M."/>
            <person name="Huettel B."/>
            <person name="Barry K.W."/>
            <person name="Haridas S."/>
            <person name="Chen C."/>
            <person name="Bauer D."/>
            <person name="Andreopoulos W."/>
            <person name="Pangilinan J."/>
            <person name="LaButti K."/>
            <person name="Riley R."/>
            <person name="Lipzen A."/>
            <person name="Clum A."/>
            <person name="Drula E."/>
            <person name="Henrissat B."/>
            <person name="Kohler A."/>
            <person name="Grigoriev I.V."/>
            <person name="Martin F.M."/>
            <person name="Hacquard S."/>
        </authorList>
    </citation>
    <scope>NUCLEOTIDE SEQUENCE</scope>
    <source>
        <strain evidence="6">MPI-CAGE-CH-0230</strain>
    </source>
</reference>
<dbReference type="EMBL" id="JAGTJQ010000002">
    <property type="protein sequence ID" value="KAH7037076.1"/>
    <property type="molecule type" value="Genomic_DNA"/>
</dbReference>
<keyword evidence="7" id="KW-1185">Reference proteome</keyword>
<dbReference type="PANTHER" id="PTHR24305">
    <property type="entry name" value="CYTOCHROME P450"/>
    <property type="match status" value="1"/>
</dbReference>
<evidence type="ECO:0000256" key="4">
    <source>
        <dbReference type="ARBA" id="ARBA00023004"/>
    </source>
</evidence>
<dbReference type="InterPro" id="IPR036396">
    <property type="entry name" value="Cyt_P450_sf"/>
</dbReference>
<evidence type="ECO:0000256" key="1">
    <source>
        <dbReference type="ARBA" id="ARBA00001971"/>
    </source>
</evidence>
<gene>
    <name evidence="6" type="ORF">B0I36DRAFT_358823</name>
</gene>
<dbReference type="Gene3D" id="1.10.630.10">
    <property type="entry name" value="Cytochrome P450"/>
    <property type="match status" value="1"/>
</dbReference>
<dbReference type="AlphaFoldDB" id="A0A9P9BTZ7"/>
<dbReference type="OrthoDB" id="3945418at2759"/>
<evidence type="ECO:0000256" key="2">
    <source>
        <dbReference type="ARBA" id="ARBA00022617"/>
    </source>
</evidence>
<dbReference type="InterPro" id="IPR001128">
    <property type="entry name" value="Cyt_P450"/>
</dbReference>
<comment type="caution">
    <text evidence="6">The sequence shown here is derived from an EMBL/GenBank/DDBJ whole genome shotgun (WGS) entry which is preliminary data.</text>
</comment>
<dbReference type="Pfam" id="PF00067">
    <property type="entry name" value="p450"/>
    <property type="match status" value="1"/>
</dbReference>
<keyword evidence="3 5" id="KW-0479">Metal-binding</keyword>
<proteinExistence type="inferred from homology"/>
<dbReference type="Proteomes" id="UP000756346">
    <property type="component" value="Unassembled WGS sequence"/>
</dbReference>
<evidence type="ECO:0000313" key="6">
    <source>
        <dbReference type="EMBL" id="KAH7037076.1"/>
    </source>
</evidence>
<accession>A0A9P9BTZ7</accession>
<dbReference type="RefSeq" id="XP_046016197.1">
    <property type="nucleotide sequence ID" value="XM_046158025.1"/>
</dbReference>
<dbReference type="SUPFAM" id="SSF48264">
    <property type="entry name" value="Cytochrome P450"/>
    <property type="match status" value="1"/>
</dbReference>
<dbReference type="PROSITE" id="PS00086">
    <property type="entry name" value="CYTOCHROME_P450"/>
    <property type="match status" value="1"/>
</dbReference>
<evidence type="ECO:0000256" key="3">
    <source>
        <dbReference type="ARBA" id="ARBA00022723"/>
    </source>
</evidence>
<comment type="similarity">
    <text evidence="5">Belongs to the cytochrome P450 family.</text>
</comment>
<organism evidence="6 7">
    <name type="scientific">Microdochium trichocladiopsis</name>
    <dbReference type="NCBI Taxonomy" id="1682393"/>
    <lineage>
        <taxon>Eukaryota</taxon>
        <taxon>Fungi</taxon>
        <taxon>Dikarya</taxon>
        <taxon>Ascomycota</taxon>
        <taxon>Pezizomycotina</taxon>
        <taxon>Sordariomycetes</taxon>
        <taxon>Xylariomycetidae</taxon>
        <taxon>Xylariales</taxon>
        <taxon>Microdochiaceae</taxon>
        <taxon>Microdochium</taxon>
    </lineage>
</organism>
<dbReference type="GO" id="GO:0004497">
    <property type="term" value="F:monooxygenase activity"/>
    <property type="evidence" value="ECO:0007669"/>
    <property type="project" value="UniProtKB-KW"/>
</dbReference>